<reference evidence="4" key="1">
    <citation type="submission" date="2017-10" db="EMBL/GenBank/DDBJ databases">
        <authorList>
            <person name="Regsiter A."/>
            <person name="William W."/>
        </authorList>
    </citation>
    <scope>NUCLEOTIDE SEQUENCE [LARGE SCALE GENOMIC DNA]</scope>
</reference>
<protein>
    <recommendedName>
        <fullName evidence="5">DUF2946 domain-containing protein</fullName>
    </recommendedName>
</protein>
<organism evidence="3 4">
    <name type="scientific">Methylorubrum extorquens</name>
    <name type="common">Methylobacterium dichloromethanicum</name>
    <name type="synonym">Methylobacterium extorquens</name>
    <dbReference type="NCBI Taxonomy" id="408"/>
    <lineage>
        <taxon>Bacteria</taxon>
        <taxon>Pseudomonadati</taxon>
        <taxon>Pseudomonadota</taxon>
        <taxon>Alphaproteobacteria</taxon>
        <taxon>Hyphomicrobiales</taxon>
        <taxon>Methylobacteriaceae</taxon>
        <taxon>Methylorubrum</taxon>
    </lineage>
</organism>
<proteinExistence type="predicted"/>
<evidence type="ECO:0000256" key="1">
    <source>
        <dbReference type="SAM" id="MobiDB-lite"/>
    </source>
</evidence>
<sequence length="122" mass="12633">MRGCLPRTVQGRAIIAVIALYALFLQSFLGGLVPLPSIPVGGVICAEHDGSTVPSDHGPACQHHTCCTAVQAAQLLHPLLSAFATVAWAPTRVASASWRHAGTVRARAPPDQSVSPRGPPAV</sequence>
<accession>A0A2N9ANN5</accession>
<evidence type="ECO:0000256" key="2">
    <source>
        <dbReference type="SAM" id="Phobius"/>
    </source>
</evidence>
<gene>
    <name evidence="3" type="ORF">TK0001_2158</name>
</gene>
<feature type="transmembrane region" description="Helical" evidence="2">
    <location>
        <begin position="12"/>
        <end position="35"/>
    </location>
</feature>
<dbReference type="Proteomes" id="UP000233769">
    <property type="component" value="Chromosome tk0001"/>
</dbReference>
<keyword evidence="2" id="KW-0472">Membrane</keyword>
<name>A0A2N9ANN5_METEX</name>
<keyword evidence="2" id="KW-1133">Transmembrane helix</keyword>
<dbReference type="AlphaFoldDB" id="A0A2N9ANN5"/>
<evidence type="ECO:0000313" key="4">
    <source>
        <dbReference type="Proteomes" id="UP000233769"/>
    </source>
</evidence>
<evidence type="ECO:0008006" key="5">
    <source>
        <dbReference type="Google" id="ProtNLM"/>
    </source>
</evidence>
<keyword evidence="2" id="KW-0812">Transmembrane</keyword>
<dbReference type="EMBL" id="LT962688">
    <property type="protein sequence ID" value="SOR28760.1"/>
    <property type="molecule type" value="Genomic_DNA"/>
</dbReference>
<evidence type="ECO:0000313" key="3">
    <source>
        <dbReference type="EMBL" id="SOR28760.1"/>
    </source>
</evidence>
<feature type="region of interest" description="Disordered" evidence="1">
    <location>
        <begin position="98"/>
        <end position="122"/>
    </location>
</feature>